<keyword evidence="2" id="KW-1185">Reference proteome</keyword>
<accession>A0ABY2ANZ4</accession>
<organism evidence="1 2">
    <name type="scientific">Corallincola luteus</name>
    <dbReference type="NCBI Taxonomy" id="1775177"/>
    <lineage>
        <taxon>Bacteria</taxon>
        <taxon>Pseudomonadati</taxon>
        <taxon>Pseudomonadota</taxon>
        <taxon>Gammaproteobacteria</taxon>
        <taxon>Alteromonadales</taxon>
        <taxon>Psychromonadaceae</taxon>
        <taxon>Corallincola</taxon>
    </lineage>
</organism>
<reference evidence="1 2" key="1">
    <citation type="submission" date="2019-02" db="EMBL/GenBank/DDBJ databases">
        <title>Corallincola luteus sp. nov., a marine bacterium isolated from surface sediment of Bohai Sea in China.</title>
        <authorList>
            <person name="Ren Q."/>
        </authorList>
    </citation>
    <scope>NUCLEOTIDE SEQUENCE [LARGE SCALE GENOMIC DNA]</scope>
    <source>
        <strain evidence="1 2">DASS28</strain>
    </source>
</reference>
<comment type="caution">
    <text evidence="1">The sequence shown here is derived from an EMBL/GenBank/DDBJ whole genome shotgun (WGS) entry which is preliminary data.</text>
</comment>
<sequence>MSKPKTKKRQRKKGLSLQSKIAKQVTAVKKEPPGKVFSRPGGRAVRTKIIPAAILSQSRSLPKKQALHELQNLLVDKTSRDKAIECRFPQNFQIKSNLRYRESEHGVGFDLAFEARILQEFSNEISEFLRLKDDFDSCILLSKLDEAEETLLKIKDAYGYSNWYFSSRLNLFYERNEHKKVTDYRNEVFERFKKEDFNSLSEVYVNYPFIRCDKGVSFDRYAFSIEHQSEELSLENDLSSVEVVHFSHFYSPSHVYKKYSTLISENSSNNIIDRYLGFKRILYSCVLHGEEVSECILYIDSLANEIKDKSFFNIYSFMSDCRIEHDLLDSMLIDICDLYVEGKYKEVVEKSEILLNLKPTFTSVNEIYIKSLIRCGQRSKIGSLLGTICNSIIDLYTSSDKRKIITDLKKYYLRFYHCDWSYFIKLQFNKFSTHKNENNIEFLYKFLDINCSLANPFSTIRAKDSNELENRSVSMNLLSSSPEVVKSLTSVDKNRKLKILGDYYFTKEDYRKSEENYLTLSKCNDFLFSEHAKSQLVSCYFKTKDFGKAIHELAILIIEGKGQNLLPLNEIYSYIYKENKKELRVKELYERAIIAHQYFTVYNSEDGEIVSLLCEDILEKEQIYTQVDLNILNDKLYIYFFRNVLTPEFLEKIDIFSSVEDVYIFRFFVLKNLISITQDTTLNSEMFNNIEQFVKETCVCEVGLGRIEVDVLSIRNELSESLLEAFEEIKNSDKNPFLESDYMEVTGEKGTYTVSSNKFFVDVLDLYYQIRDVFTLSPSHGLDYFLNMNIRHGGIVNLLWGPAKSHKICYQKNDKGYFEKERYWFDQNPYITAEAREFLDSSLRKFSKQLDFEIQKIKSYIHINTGEFQDEGKAFNYFTDQDFVEGIARSINSESTIDEFLDVVLKDLISVTEHSLCELITHIDVELRGNINSVFDSLKDQFESIGYKFDELMRKIKLAQREVNEKIDELITWMSWKNETKQSFMFGSAIASAKEMLSSLHPNRKIDIEYLDEYQRLIKGEFFRKFTMVFLILFENVVVHSSEENDIAITIEIKRVDGQILILVSNFFEEKVSLELKNKIDSLNGKINDSFISEANRESGSGLFKIKKVITKDMKIANFLSLSLDSNIFSVHLYLDEGDVNETHT</sequence>
<dbReference type="RefSeq" id="WP_131414263.1">
    <property type="nucleotide sequence ID" value="NZ_SJXE01000001.1"/>
</dbReference>
<gene>
    <name evidence="1" type="ORF">EZV61_02865</name>
</gene>
<dbReference type="Proteomes" id="UP000292554">
    <property type="component" value="Unassembled WGS sequence"/>
</dbReference>
<protein>
    <submittedName>
        <fullName evidence="1">GHKL domain-containing protein</fullName>
    </submittedName>
</protein>
<evidence type="ECO:0000313" key="2">
    <source>
        <dbReference type="Proteomes" id="UP000292554"/>
    </source>
</evidence>
<proteinExistence type="predicted"/>
<dbReference type="EMBL" id="SJXE01000001">
    <property type="protein sequence ID" value="TCI04923.1"/>
    <property type="molecule type" value="Genomic_DNA"/>
</dbReference>
<evidence type="ECO:0000313" key="1">
    <source>
        <dbReference type="EMBL" id="TCI04923.1"/>
    </source>
</evidence>
<name>A0ABY2ANZ4_9GAMM</name>